<dbReference type="Gene3D" id="1.10.10.10">
    <property type="entry name" value="Winged helix-like DNA-binding domain superfamily/Winged helix DNA-binding domain"/>
    <property type="match status" value="1"/>
</dbReference>
<dbReference type="GO" id="GO:0000160">
    <property type="term" value="P:phosphorelay signal transduction system"/>
    <property type="evidence" value="ECO:0007669"/>
    <property type="project" value="InterPro"/>
</dbReference>
<dbReference type="InterPro" id="IPR001867">
    <property type="entry name" value="OmpR/PhoB-type_DNA-bd"/>
</dbReference>
<evidence type="ECO:0000256" key="3">
    <source>
        <dbReference type="ARBA" id="ARBA00023125"/>
    </source>
</evidence>
<dbReference type="eggNOG" id="COG3629">
    <property type="taxonomic scope" value="Bacteria"/>
</dbReference>
<evidence type="ECO:0000256" key="2">
    <source>
        <dbReference type="ARBA" id="ARBA00023015"/>
    </source>
</evidence>
<keyword evidence="3" id="KW-0238">DNA-binding</keyword>
<dbReference type="Proteomes" id="UP000001937">
    <property type="component" value="Chromosome"/>
</dbReference>
<dbReference type="Pfam" id="PF03704">
    <property type="entry name" value="BTAD"/>
    <property type="match status" value="1"/>
</dbReference>
<dbReference type="STRING" id="106370.Francci3_2987"/>
<accession>A0A1X1PTQ9</accession>
<dbReference type="HOGENOM" id="CLU_004665_0_1_11"/>
<dbReference type="InterPro" id="IPR036388">
    <property type="entry name" value="WH-like_DNA-bd_sf"/>
</dbReference>
<dbReference type="SUPFAM" id="SSF46894">
    <property type="entry name" value="C-terminal effector domain of the bipartite response regulators"/>
    <property type="match status" value="1"/>
</dbReference>
<evidence type="ECO:0000256" key="4">
    <source>
        <dbReference type="ARBA" id="ARBA00023163"/>
    </source>
</evidence>
<name>Q2J8P8_FRACC</name>
<organism evidence="7 8">
    <name type="scientific">Frankia casuarinae (strain DSM 45818 / CECT 9043 / HFP020203 / CcI3)</name>
    <dbReference type="NCBI Taxonomy" id="106370"/>
    <lineage>
        <taxon>Bacteria</taxon>
        <taxon>Bacillati</taxon>
        <taxon>Actinomycetota</taxon>
        <taxon>Actinomycetes</taxon>
        <taxon>Frankiales</taxon>
        <taxon>Frankiaceae</taxon>
        <taxon>Frankia</taxon>
    </lineage>
</organism>
<protein>
    <submittedName>
        <fullName evidence="7">Transcriptional regulator, SARP family</fullName>
    </submittedName>
</protein>
<dbReference type="GO" id="GO:0003677">
    <property type="term" value="F:DNA binding"/>
    <property type="evidence" value="ECO:0007669"/>
    <property type="project" value="UniProtKB-KW"/>
</dbReference>
<gene>
    <name evidence="7" type="ordered locus">Francci3_2987</name>
</gene>
<comment type="similarity">
    <text evidence="1">Belongs to the AfsR/DnrI/RedD regulatory family.</text>
</comment>
<proteinExistence type="inferred from homology"/>
<dbReference type="EMBL" id="CP000249">
    <property type="protein sequence ID" value="ABD12344.1"/>
    <property type="molecule type" value="Genomic_DNA"/>
</dbReference>
<dbReference type="SUPFAM" id="SSF48452">
    <property type="entry name" value="TPR-like"/>
    <property type="match status" value="1"/>
</dbReference>
<dbReference type="SMART" id="SM00862">
    <property type="entry name" value="Trans_reg_C"/>
    <property type="match status" value="1"/>
</dbReference>
<dbReference type="InterPro" id="IPR005158">
    <property type="entry name" value="BTAD"/>
</dbReference>
<keyword evidence="2" id="KW-0805">Transcription regulation</keyword>
<dbReference type="InterPro" id="IPR016032">
    <property type="entry name" value="Sig_transdc_resp-reg_C-effctor"/>
</dbReference>
<dbReference type="PANTHER" id="PTHR35807">
    <property type="entry name" value="TRANSCRIPTIONAL REGULATOR REDD-RELATED"/>
    <property type="match status" value="1"/>
</dbReference>
<evidence type="ECO:0000259" key="5">
    <source>
        <dbReference type="SMART" id="SM00862"/>
    </source>
</evidence>
<feature type="domain" description="OmpR/PhoB-type" evidence="5">
    <location>
        <begin position="40"/>
        <end position="124"/>
    </location>
</feature>
<keyword evidence="8" id="KW-1185">Reference proteome</keyword>
<dbReference type="KEGG" id="fra:Francci3_2987"/>
<evidence type="ECO:0000256" key="1">
    <source>
        <dbReference type="ARBA" id="ARBA00005820"/>
    </source>
</evidence>
<dbReference type="InterPro" id="IPR011990">
    <property type="entry name" value="TPR-like_helical_dom_sf"/>
</dbReference>
<dbReference type="CDD" id="cd15831">
    <property type="entry name" value="BTAD"/>
    <property type="match status" value="1"/>
</dbReference>
<dbReference type="PANTHER" id="PTHR35807:SF1">
    <property type="entry name" value="TRANSCRIPTIONAL REGULATOR REDD"/>
    <property type="match status" value="1"/>
</dbReference>
<sequence>MRATMLDDYLPEASPNASSVTGAGLLFAVLGPLEVRRSSGEQVRIDQRKKRILLLTLLLHAGQWVSVDGMRLALWQDAPPRSAGGNIKTYLSELRHTLRPPLDTSGAGGNGPGRIESRPGEYRLVVASGEIDAKRFESAAEQGRAAVRAGSPERAAGFFEGALALWRGDAFDELPAEIAGAEVLRLEEARWAVCEDLIDARLALGEYDRVLPTLRALTVEHPTRERLWAQLILALEHTGRRAEALAEYQTVYRRLVTELGIEPGVELRRAHQHVLNPDSWVT</sequence>
<dbReference type="AlphaFoldDB" id="Q2J8P8"/>
<evidence type="ECO:0000313" key="7">
    <source>
        <dbReference type="EMBL" id="ABD12344.1"/>
    </source>
</evidence>
<reference evidence="7 8" key="1">
    <citation type="journal article" date="2007" name="Genome Res.">
        <title>Genome characteristics of facultatively symbiotic Frankia sp. strains reflect host range and host plant biogeography.</title>
        <authorList>
            <person name="Normand P."/>
            <person name="Lapierre P."/>
            <person name="Tisa L.S."/>
            <person name="Gogarten J.P."/>
            <person name="Alloisio N."/>
            <person name="Bagnarol E."/>
            <person name="Bassi C.A."/>
            <person name="Berry A.M."/>
            <person name="Bickhart D.M."/>
            <person name="Choisne N."/>
            <person name="Couloux A."/>
            <person name="Cournoyer B."/>
            <person name="Cruveiller S."/>
            <person name="Daubin V."/>
            <person name="Demange N."/>
            <person name="Francino M.P."/>
            <person name="Goltsman E."/>
            <person name="Huang Y."/>
            <person name="Kopp O.R."/>
            <person name="Labarre L."/>
            <person name="Lapidus A."/>
            <person name="Lavire C."/>
            <person name="Marechal J."/>
            <person name="Martinez M."/>
            <person name="Mastronunzio J.E."/>
            <person name="Mullin B.C."/>
            <person name="Niemann J."/>
            <person name="Pujic P."/>
            <person name="Rawnsley T."/>
            <person name="Rouy Z."/>
            <person name="Schenowitz C."/>
            <person name="Sellstedt A."/>
            <person name="Tavares F."/>
            <person name="Tomkins J.P."/>
            <person name="Vallenet D."/>
            <person name="Valverde C."/>
            <person name="Wall L.G."/>
            <person name="Wang Y."/>
            <person name="Medigue C."/>
            <person name="Benson D.R."/>
        </authorList>
    </citation>
    <scope>NUCLEOTIDE SEQUENCE [LARGE SCALE GENOMIC DNA]</scope>
    <source>
        <strain evidence="8">DSM 45818 / CECT 9043 / CcI3</strain>
    </source>
</reference>
<keyword evidence="4" id="KW-0804">Transcription</keyword>
<dbReference type="InterPro" id="IPR051677">
    <property type="entry name" value="AfsR-DnrI-RedD_regulator"/>
</dbReference>
<feature type="domain" description="Bacterial transcriptional activator" evidence="6">
    <location>
        <begin position="131"/>
        <end position="275"/>
    </location>
</feature>
<accession>Q2J8P8</accession>
<evidence type="ECO:0000259" key="6">
    <source>
        <dbReference type="SMART" id="SM01043"/>
    </source>
</evidence>
<dbReference type="GO" id="GO:0006355">
    <property type="term" value="P:regulation of DNA-templated transcription"/>
    <property type="evidence" value="ECO:0007669"/>
    <property type="project" value="InterPro"/>
</dbReference>
<dbReference type="SMART" id="SM01043">
    <property type="entry name" value="BTAD"/>
    <property type="match status" value="1"/>
</dbReference>
<evidence type="ECO:0000313" key="8">
    <source>
        <dbReference type="Proteomes" id="UP000001937"/>
    </source>
</evidence>
<dbReference type="Gene3D" id="1.25.40.10">
    <property type="entry name" value="Tetratricopeptide repeat domain"/>
    <property type="match status" value="1"/>
</dbReference>